<evidence type="ECO:0000313" key="2">
    <source>
        <dbReference type="Proteomes" id="UP000005141"/>
    </source>
</evidence>
<name>G1WB39_9BACT</name>
<dbReference type="AlphaFoldDB" id="G1WB39"/>
<gene>
    <name evidence="1" type="ORF">HMPREF9431_01040</name>
</gene>
<keyword evidence="2" id="KW-1185">Reference proteome</keyword>
<accession>G1WB39</accession>
<comment type="caution">
    <text evidence="1">The sequence shown here is derived from an EMBL/GenBank/DDBJ whole genome shotgun (WGS) entry which is preliminary data.</text>
</comment>
<dbReference type="Proteomes" id="UP000005141">
    <property type="component" value="Unassembled WGS sequence"/>
</dbReference>
<reference evidence="1 2" key="1">
    <citation type="submission" date="2011-07" db="EMBL/GenBank/DDBJ databases">
        <title>The Genome Sequence of Prevotella oulorum F0390.</title>
        <authorList>
            <consortium name="The Broad Institute Genome Sequencing Platform"/>
            <consortium name="The Broad Institute Genome Sequencing Center for Infectious Disease"/>
            <person name="Earl A."/>
            <person name="Ward D."/>
            <person name="Feldgarden M."/>
            <person name="Gevers D."/>
            <person name="Izard J."/>
            <person name="Ganesan A."/>
            <person name="Baranova O.V."/>
            <person name="Blanton J.M."/>
            <person name="Tanner A.C."/>
            <person name="Dewhirst F.E."/>
            <person name="Young S.K."/>
            <person name="Zeng Q."/>
            <person name="Gargeya S."/>
            <person name="Fitzgerald M."/>
            <person name="Haas B."/>
            <person name="Abouelleil A."/>
            <person name="Alvarado L."/>
            <person name="Arachchi H.M."/>
            <person name="Berlin A."/>
            <person name="Brown A."/>
            <person name="Chapman S.B."/>
            <person name="Chen Z."/>
            <person name="Dunbar C."/>
            <person name="Freedman E."/>
            <person name="Gearin G."/>
            <person name="Gellesch M."/>
            <person name="Goldberg J."/>
            <person name="Griggs A."/>
            <person name="Gujja S."/>
            <person name="Heiman D."/>
            <person name="Howarth C."/>
            <person name="Larson L."/>
            <person name="Lui A."/>
            <person name="MacDonald P.J.P."/>
            <person name="Mehta T."/>
            <person name="Montmayeur A."/>
            <person name="Murphy C."/>
            <person name="Neiman D."/>
            <person name="Pearson M."/>
            <person name="Priest M."/>
            <person name="Roberts A."/>
            <person name="Saif S."/>
            <person name="Shea T."/>
            <person name="Shenoy N."/>
            <person name="Sisk P."/>
            <person name="Stolte C."/>
            <person name="Sykes S."/>
            <person name="Wortman J."/>
            <person name="Nusbaum C."/>
            <person name="Birren B."/>
        </authorList>
    </citation>
    <scope>NUCLEOTIDE SEQUENCE [LARGE SCALE GENOMIC DNA]</scope>
    <source>
        <strain evidence="1 2">F0390</strain>
    </source>
</reference>
<dbReference type="EMBL" id="ADGI01000034">
    <property type="protein sequence ID" value="EGV32524.1"/>
    <property type="molecule type" value="Genomic_DNA"/>
</dbReference>
<evidence type="ECO:0000313" key="1">
    <source>
        <dbReference type="EMBL" id="EGV32524.1"/>
    </source>
</evidence>
<sequence>MQAVNKQRFVGRFSLSAEWPLQRCNSSFCPNSCFSQKHAIVNPRTTVFLKNMRLSTPERLFFSKTSERQPPNDCFSQKRAIVNPRTIVFLKNVRLSTPERVVATM</sequence>
<proteinExistence type="predicted"/>
<protein>
    <submittedName>
        <fullName evidence="1">Uncharacterized protein</fullName>
    </submittedName>
</protein>
<dbReference type="HOGENOM" id="CLU_2234083_0_0_10"/>
<organism evidence="1 2">
    <name type="scientific">Segatella oulorum F0390</name>
    <dbReference type="NCBI Taxonomy" id="702438"/>
    <lineage>
        <taxon>Bacteria</taxon>
        <taxon>Pseudomonadati</taxon>
        <taxon>Bacteroidota</taxon>
        <taxon>Bacteroidia</taxon>
        <taxon>Bacteroidales</taxon>
        <taxon>Prevotellaceae</taxon>
        <taxon>Segatella</taxon>
    </lineage>
</organism>